<evidence type="ECO:0000313" key="3">
    <source>
        <dbReference type="Proteomes" id="UP000014500"/>
    </source>
</evidence>
<accession>T1JHF6</accession>
<feature type="compositionally biased region" description="Low complexity" evidence="1">
    <location>
        <begin position="106"/>
        <end position="120"/>
    </location>
</feature>
<protein>
    <submittedName>
        <fullName evidence="2">Uncharacterized protein</fullName>
    </submittedName>
</protein>
<dbReference type="EnsemblMetazoa" id="SMAR013287-RA">
    <property type="protein sequence ID" value="SMAR013287-PA"/>
    <property type="gene ID" value="SMAR013287"/>
</dbReference>
<sequence length="151" mass="16449">MQMSGKNRIQGLQICNRVASQFELNSFVTSIGQLPNLNRGNLEEIISGMGSFRAEHEQPSVHELTPRHGLSTGNAQHHCPLSRSSGGEETIKALVSSTTQVANIQSTGHDTSTPTDTSSPSEHEPIRYDTSIQVVTSHYLDHEPSKDKGQT</sequence>
<name>T1JHF6_STRMM</name>
<evidence type="ECO:0000313" key="2">
    <source>
        <dbReference type="EnsemblMetazoa" id="SMAR013287-PA"/>
    </source>
</evidence>
<proteinExistence type="predicted"/>
<feature type="region of interest" description="Disordered" evidence="1">
    <location>
        <begin position="54"/>
        <end position="130"/>
    </location>
</feature>
<dbReference type="Proteomes" id="UP000014500">
    <property type="component" value="Unassembled WGS sequence"/>
</dbReference>
<dbReference type="AlphaFoldDB" id="T1JHF6"/>
<organism evidence="2 3">
    <name type="scientific">Strigamia maritima</name>
    <name type="common">European centipede</name>
    <name type="synonym">Geophilus maritimus</name>
    <dbReference type="NCBI Taxonomy" id="126957"/>
    <lineage>
        <taxon>Eukaryota</taxon>
        <taxon>Metazoa</taxon>
        <taxon>Ecdysozoa</taxon>
        <taxon>Arthropoda</taxon>
        <taxon>Myriapoda</taxon>
        <taxon>Chilopoda</taxon>
        <taxon>Pleurostigmophora</taxon>
        <taxon>Geophilomorpha</taxon>
        <taxon>Linotaeniidae</taxon>
        <taxon>Strigamia</taxon>
    </lineage>
</organism>
<reference evidence="3" key="1">
    <citation type="submission" date="2011-05" db="EMBL/GenBank/DDBJ databases">
        <authorList>
            <person name="Richards S.R."/>
            <person name="Qu J."/>
            <person name="Jiang H."/>
            <person name="Jhangiani S.N."/>
            <person name="Agravi P."/>
            <person name="Goodspeed R."/>
            <person name="Gross S."/>
            <person name="Mandapat C."/>
            <person name="Jackson L."/>
            <person name="Mathew T."/>
            <person name="Pu L."/>
            <person name="Thornton R."/>
            <person name="Saada N."/>
            <person name="Wilczek-Boney K.B."/>
            <person name="Lee S."/>
            <person name="Kovar C."/>
            <person name="Wu Y."/>
            <person name="Scherer S.E."/>
            <person name="Worley K.C."/>
            <person name="Muzny D.M."/>
            <person name="Gibbs R."/>
        </authorList>
    </citation>
    <scope>NUCLEOTIDE SEQUENCE</scope>
    <source>
        <strain evidence="3">Brora</strain>
    </source>
</reference>
<keyword evidence="3" id="KW-1185">Reference proteome</keyword>
<evidence type="ECO:0000256" key="1">
    <source>
        <dbReference type="SAM" id="MobiDB-lite"/>
    </source>
</evidence>
<dbReference type="EMBL" id="JH431854">
    <property type="status" value="NOT_ANNOTATED_CDS"/>
    <property type="molecule type" value="Genomic_DNA"/>
</dbReference>
<feature type="compositionally biased region" description="Polar residues" evidence="1">
    <location>
        <begin position="95"/>
        <end position="105"/>
    </location>
</feature>
<dbReference type="HOGENOM" id="CLU_1733791_0_0_1"/>
<reference evidence="2" key="2">
    <citation type="submission" date="2015-02" db="UniProtKB">
        <authorList>
            <consortium name="EnsemblMetazoa"/>
        </authorList>
    </citation>
    <scope>IDENTIFICATION</scope>
</reference>
<feature type="compositionally biased region" description="Basic and acidic residues" evidence="1">
    <location>
        <begin position="54"/>
        <end position="66"/>
    </location>
</feature>